<evidence type="ECO:0000313" key="2">
    <source>
        <dbReference type="EMBL" id="GHE01075.1"/>
    </source>
</evidence>
<dbReference type="PANTHER" id="PTHR36440:SF1">
    <property type="entry name" value="PUTATIVE (AFU_ORTHOLOGUE AFUA_8G07350)-RELATED"/>
    <property type="match status" value="1"/>
</dbReference>
<name>A0A918YEC2_9ACTN</name>
<gene>
    <name evidence="2" type="ORF">GCM10010339_18650</name>
</gene>
<keyword evidence="3" id="KW-1185">Reference proteome</keyword>
<protein>
    <recommendedName>
        <fullName evidence="1">Cupin type-2 domain-containing protein</fullName>
    </recommendedName>
</protein>
<dbReference type="EMBL" id="BMVG01000003">
    <property type="protein sequence ID" value="GHE01075.1"/>
    <property type="molecule type" value="Genomic_DNA"/>
</dbReference>
<reference evidence="2" key="1">
    <citation type="journal article" date="2014" name="Int. J. Syst. Evol. Microbiol.">
        <title>Complete genome sequence of Corynebacterium casei LMG S-19264T (=DSM 44701T), isolated from a smear-ripened cheese.</title>
        <authorList>
            <consortium name="US DOE Joint Genome Institute (JGI-PGF)"/>
            <person name="Walter F."/>
            <person name="Albersmeier A."/>
            <person name="Kalinowski J."/>
            <person name="Ruckert C."/>
        </authorList>
    </citation>
    <scope>NUCLEOTIDE SEQUENCE</scope>
    <source>
        <strain evidence="2">JCM 4714</strain>
    </source>
</reference>
<dbReference type="InterPro" id="IPR014710">
    <property type="entry name" value="RmlC-like_jellyroll"/>
</dbReference>
<dbReference type="Proteomes" id="UP000655443">
    <property type="component" value="Unassembled WGS sequence"/>
</dbReference>
<evidence type="ECO:0000313" key="3">
    <source>
        <dbReference type="Proteomes" id="UP000655443"/>
    </source>
</evidence>
<sequence>MSLGFFAGQNKNEVVIVPPGEGPSRWAFGDRYTVKSGEHNTGKSLFLIEALVPEGGGPPLHVHHWEEEAFYVLEGSVEFRDRNGIHTAPAGSFVFVPRGTEHAFKNVSEQPAKMLFMTVPGGKERFFLNVGVPADKDTPPPSEEQRLKDVAYGYEMGPEFGDEYLE</sequence>
<dbReference type="RefSeq" id="WP_189950377.1">
    <property type="nucleotide sequence ID" value="NZ_BMVG01000003.1"/>
</dbReference>
<dbReference type="Gene3D" id="2.60.120.10">
    <property type="entry name" value="Jelly Rolls"/>
    <property type="match status" value="1"/>
</dbReference>
<accession>A0A918YEC2</accession>
<dbReference type="Pfam" id="PF07883">
    <property type="entry name" value="Cupin_2"/>
    <property type="match status" value="1"/>
</dbReference>
<feature type="domain" description="Cupin type-2" evidence="1">
    <location>
        <begin position="52"/>
        <end position="117"/>
    </location>
</feature>
<dbReference type="PANTHER" id="PTHR36440">
    <property type="entry name" value="PUTATIVE (AFU_ORTHOLOGUE AFUA_8G07350)-RELATED"/>
    <property type="match status" value="1"/>
</dbReference>
<reference evidence="2" key="2">
    <citation type="submission" date="2020-09" db="EMBL/GenBank/DDBJ databases">
        <authorList>
            <person name="Sun Q."/>
            <person name="Ohkuma M."/>
        </authorList>
    </citation>
    <scope>NUCLEOTIDE SEQUENCE</scope>
    <source>
        <strain evidence="2">JCM 4714</strain>
    </source>
</reference>
<dbReference type="InterPro" id="IPR013096">
    <property type="entry name" value="Cupin_2"/>
</dbReference>
<dbReference type="InterPro" id="IPR011051">
    <property type="entry name" value="RmlC_Cupin_sf"/>
</dbReference>
<proteinExistence type="predicted"/>
<dbReference type="AlphaFoldDB" id="A0A918YEC2"/>
<dbReference type="SUPFAM" id="SSF51182">
    <property type="entry name" value="RmlC-like cupins"/>
    <property type="match status" value="1"/>
</dbReference>
<evidence type="ECO:0000259" key="1">
    <source>
        <dbReference type="Pfam" id="PF07883"/>
    </source>
</evidence>
<organism evidence="2 3">
    <name type="scientific">Streptomyces alanosinicus</name>
    <dbReference type="NCBI Taxonomy" id="68171"/>
    <lineage>
        <taxon>Bacteria</taxon>
        <taxon>Bacillati</taxon>
        <taxon>Actinomycetota</taxon>
        <taxon>Actinomycetes</taxon>
        <taxon>Kitasatosporales</taxon>
        <taxon>Streptomycetaceae</taxon>
        <taxon>Streptomyces</taxon>
    </lineage>
</organism>
<comment type="caution">
    <text evidence="2">The sequence shown here is derived from an EMBL/GenBank/DDBJ whole genome shotgun (WGS) entry which is preliminary data.</text>
</comment>
<dbReference type="InterPro" id="IPR053146">
    <property type="entry name" value="QDO-like"/>
</dbReference>